<organism evidence="1 2">
    <name type="scientific">Paramecium primaurelia</name>
    <dbReference type="NCBI Taxonomy" id="5886"/>
    <lineage>
        <taxon>Eukaryota</taxon>
        <taxon>Sar</taxon>
        <taxon>Alveolata</taxon>
        <taxon>Ciliophora</taxon>
        <taxon>Intramacronucleata</taxon>
        <taxon>Oligohymenophorea</taxon>
        <taxon>Peniculida</taxon>
        <taxon>Parameciidae</taxon>
        <taxon>Paramecium</taxon>
    </lineage>
</organism>
<sequence length="132" mass="15709">MNTKSFEVLIHSQFAFHKCRSEVHKYEDCRQTTSPIPKDPRLCRDKARELVGCYKEAERMHPLCLAPFNDVRECVFKADGNIFNCKKEAQQFVDCQMDQEKYQDFLSLSTDKQKEALQFDFFNYRGHFDKYS</sequence>
<evidence type="ECO:0008006" key="3">
    <source>
        <dbReference type="Google" id="ProtNLM"/>
    </source>
</evidence>
<protein>
    <recommendedName>
        <fullName evidence="3">NADH dehydrogenase [ubiquinone] 1 alpha subcomplex subunit 8</fullName>
    </recommendedName>
</protein>
<comment type="caution">
    <text evidence="1">The sequence shown here is derived from an EMBL/GenBank/DDBJ whole genome shotgun (WGS) entry which is preliminary data.</text>
</comment>
<evidence type="ECO:0000313" key="1">
    <source>
        <dbReference type="EMBL" id="CAD8061813.1"/>
    </source>
</evidence>
<keyword evidence="2" id="KW-1185">Reference proteome</keyword>
<dbReference type="AlphaFoldDB" id="A0A8S1L8A1"/>
<evidence type="ECO:0000313" key="2">
    <source>
        <dbReference type="Proteomes" id="UP000688137"/>
    </source>
</evidence>
<gene>
    <name evidence="1" type="ORF">PPRIM_AZ9-3.1.T0320176</name>
</gene>
<dbReference type="EMBL" id="CAJJDM010000031">
    <property type="protein sequence ID" value="CAD8061813.1"/>
    <property type="molecule type" value="Genomic_DNA"/>
</dbReference>
<name>A0A8S1L8A1_PARPR</name>
<reference evidence="1" key="1">
    <citation type="submission" date="2021-01" db="EMBL/GenBank/DDBJ databases">
        <authorList>
            <consortium name="Genoscope - CEA"/>
            <person name="William W."/>
        </authorList>
    </citation>
    <scope>NUCLEOTIDE SEQUENCE</scope>
</reference>
<dbReference type="OMA" id="KCRSEVH"/>
<proteinExistence type="predicted"/>
<dbReference type="Proteomes" id="UP000688137">
    <property type="component" value="Unassembled WGS sequence"/>
</dbReference>
<accession>A0A8S1L8A1</accession>